<dbReference type="Proteomes" id="UP000245119">
    <property type="component" value="Linkage Group LG1"/>
</dbReference>
<gene>
    <name evidence="1" type="ORF">C0Q70_01255</name>
</gene>
<sequence>MPVTNTLSRRGCDLTLPLVQAWVHCPKRHEFLLLPRPRAVEKVENYGFRKVSPSELTGIIERVSRPTYNSQRNIETQIPSKTTSYILPRQRAGSAPPAHSDRRLSDRELQRVVRRLTRTTVSYEASRYDFIPPDDSAVPLEKLIRPKSVPGDERIKAFQQLSRPTTASRAKTLGDCVLCADRQELQRKNTLVPFEYEYDDDRLVPPEELEEIVERVSAPTFAHKAQRCPRTPAHVDEVLLRRNVPLVSGLPRTATVRDIVRRLHPARGRHVTPPSTHISILP</sequence>
<dbReference type="AlphaFoldDB" id="A0A2T7PZ00"/>
<dbReference type="OrthoDB" id="6107996at2759"/>
<proteinExistence type="predicted"/>
<comment type="caution">
    <text evidence="1">The sequence shown here is derived from an EMBL/GenBank/DDBJ whole genome shotgun (WGS) entry which is preliminary data.</text>
</comment>
<reference evidence="1 2" key="1">
    <citation type="submission" date="2018-04" db="EMBL/GenBank/DDBJ databases">
        <title>The genome of golden apple snail Pomacea canaliculata provides insight into stress tolerance and invasive adaptation.</title>
        <authorList>
            <person name="Liu C."/>
            <person name="Liu B."/>
            <person name="Ren Y."/>
            <person name="Zhang Y."/>
            <person name="Wang H."/>
            <person name="Li S."/>
            <person name="Jiang F."/>
            <person name="Yin L."/>
            <person name="Zhang G."/>
            <person name="Qian W."/>
            <person name="Fan W."/>
        </authorList>
    </citation>
    <scope>NUCLEOTIDE SEQUENCE [LARGE SCALE GENOMIC DNA]</scope>
    <source>
        <strain evidence="1">SZHN2017</strain>
        <tissue evidence="1">Muscle</tissue>
    </source>
</reference>
<protein>
    <submittedName>
        <fullName evidence="1">Uncharacterized protein</fullName>
    </submittedName>
</protein>
<name>A0A2T7PZ00_POMCA</name>
<dbReference type="EMBL" id="PZQS01000001">
    <property type="protein sequence ID" value="PVD38639.1"/>
    <property type="molecule type" value="Genomic_DNA"/>
</dbReference>
<evidence type="ECO:0000313" key="1">
    <source>
        <dbReference type="EMBL" id="PVD38639.1"/>
    </source>
</evidence>
<evidence type="ECO:0000313" key="2">
    <source>
        <dbReference type="Proteomes" id="UP000245119"/>
    </source>
</evidence>
<keyword evidence="2" id="KW-1185">Reference proteome</keyword>
<accession>A0A2T7PZ00</accession>
<organism evidence="1 2">
    <name type="scientific">Pomacea canaliculata</name>
    <name type="common">Golden apple snail</name>
    <dbReference type="NCBI Taxonomy" id="400727"/>
    <lineage>
        <taxon>Eukaryota</taxon>
        <taxon>Metazoa</taxon>
        <taxon>Spiralia</taxon>
        <taxon>Lophotrochozoa</taxon>
        <taxon>Mollusca</taxon>
        <taxon>Gastropoda</taxon>
        <taxon>Caenogastropoda</taxon>
        <taxon>Architaenioglossa</taxon>
        <taxon>Ampullarioidea</taxon>
        <taxon>Ampullariidae</taxon>
        <taxon>Pomacea</taxon>
    </lineage>
</organism>